<dbReference type="AlphaFoldDB" id="A0A914E9I9"/>
<dbReference type="GO" id="GO:0005829">
    <property type="term" value="C:cytosol"/>
    <property type="evidence" value="ECO:0007669"/>
    <property type="project" value="TreeGrafter"/>
</dbReference>
<protein>
    <submittedName>
        <fullName evidence="3">N-acetyltransferase domain-containing protein</fullName>
    </submittedName>
</protein>
<name>A0A914E9I9_9BILA</name>
<evidence type="ECO:0000313" key="2">
    <source>
        <dbReference type="Proteomes" id="UP000887540"/>
    </source>
</evidence>
<evidence type="ECO:0000313" key="3">
    <source>
        <dbReference type="WBParaSite" id="ACRNAN_scaffold6484.g13487.t1"/>
    </source>
</evidence>
<dbReference type="InterPro" id="IPR016181">
    <property type="entry name" value="Acyl_CoA_acyltransferase"/>
</dbReference>
<dbReference type="Proteomes" id="UP000887540">
    <property type="component" value="Unplaced"/>
</dbReference>
<dbReference type="GO" id="GO:0004489">
    <property type="term" value="F:methylenetetrahydrofolate reductase [NAD(P)H] activity"/>
    <property type="evidence" value="ECO:0007669"/>
    <property type="project" value="TreeGrafter"/>
</dbReference>
<proteinExistence type="predicted"/>
<dbReference type="Pfam" id="PF21895">
    <property type="entry name" value="MTHFR_C"/>
    <property type="match status" value="1"/>
</dbReference>
<dbReference type="InterPro" id="IPR053806">
    <property type="entry name" value="MTHFR_C"/>
</dbReference>
<organism evidence="2 3">
    <name type="scientific">Acrobeloides nanus</name>
    <dbReference type="NCBI Taxonomy" id="290746"/>
    <lineage>
        <taxon>Eukaryota</taxon>
        <taxon>Metazoa</taxon>
        <taxon>Ecdysozoa</taxon>
        <taxon>Nematoda</taxon>
        <taxon>Chromadorea</taxon>
        <taxon>Rhabditida</taxon>
        <taxon>Tylenchina</taxon>
        <taxon>Cephalobomorpha</taxon>
        <taxon>Cephaloboidea</taxon>
        <taxon>Cephalobidae</taxon>
        <taxon>Acrobeloides</taxon>
    </lineage>
</organism>
<reference evidence="3" key="1">
    <citation type="submission" date="2022-11" db="UniProtKB">
        <authorList>
            <consortium name="WormBaseParasite"/>
        </authorList>
    </citation>
    <scope>IDENTIFICATION</scope>
</reference>
<dbReference type="GO" id="GO:0071949">
    <property type="term" value="F:FAD binding"/>
    <property type="evidence" value="ECO:0007669"/>
    <property type="project" value="TreeGrafter"/>
</dbReference>
<accession>A0A914E9I9</accession>
<evidence type="ECO:0000259" key="1">
    <source>
        <dbReference type="Pfam" id="PF21895"/>
    </source>
</evidence>
<dbReference type="GO" id="GO:0009086">
    <property type="term" value="P:methionine biosynthetic process"/>
    <property type="evidence" value="ECO:0007669"/>
    <property type="project" value="TreeGrafter"/>
</dbReference>
<dbReference type="PANTHER" id="PTHR45754:SF3">
    <property type="entry name" value="METHYLENETETRAHYDROFOLATE REDUCTASE (NADPH)"/>
    <property type="match status" value="1"/>
</dbReference>
<dbReference type="GO" id="GO:0035999">
    <property type="term" value="P:tetrahydrofolate interconversion"/>
    <property type="evidence" value="ECO:0007669"/>
    <property type="project" value="TreeGrafter"/>
</dbReference>
<dbReference type="PANTHER" id="PTHR45754">
    <property type="entry name" value="METHYLENETETRAHYDROFOLATE REDUCTASE"/>
    <property type="match status" value="1"/>
</dbReference>
<sequence length="572" mass="66359">MCRRLLSNGSAPSIHLYTMNREGSCREILQALGLWQQNSIRTLPWGSHCYQRPLSAKDVRPIFWSYHPESYDWDEFSNGKLGNASSPAYNDLQDYYLFYLKGLPTKEELSKMYYNELKSVDDVKKVFINFIKQVENENGVKVSRLPWSEKENGTSVETNLIKDQLLWCNENGILTINSQPSVNGAPSTDPLVGWGKPGGYCYQRAYLECFICEENAHKLRKLLDEYPQINYHIINHDCSIDWTNSDPTEPIAVTWGVFPGCEIAQPTVVDPLSFRVWKGEAYDAWLNKWANIYPDGGASQFIIQYHTIENKIKNRFPETKTTVLLYKDVNGEKICITLRESPWVMPLIVIGCDVDMKFEEADLFKVFSQFHNTFKHVYDSESGVMGHENIMKLYEKWHLQTFPHSKLVHYTNYLYYSTDEQKQGFLEADINLPEGYRFSEVDFQSKDIEIICNSWVHARNGDMEVFRAKLLHMPYSLVRDQNDYPVAYEFLEMSSLFNHQYVHPEHRGKGLGNIVERDLAKKSIKLGITPNKAVLISNKNVTEASNRSPYWTRWDHNGEPLVYLYLATDNNL</sequence>
<keyword evidence="2" id="KW-1185">Reference proteome</keyword>
<dbReference type="SUPFAM" id="SSF55729">
    <property type="entry name" value="Acyl-CoA N-acyltransferases (Nat)"/>
    <property type="match status" value="1"/>
</dbReference>
<dbReference type="Gene3D" id="3.40.630.30">
    <property type="match status" value="1"/>
</dbReference>
<feature type="domain" description="MTHFR SAM-binding regulatory" evidence="1">
    <location>
        <begin position="41"/>
        <end position="312"/>
    </location>
</feature>
<dbReference type="WBParaSite" id="ACRNAN_scaffold6484.g13487.t1">
    <property type="protein sequence ID" value="ACRNAN_scaffold6484.g13487.t1"/>
    <property type="gene ID" value="ACRNAN_scaffold6484.g13487"/>
</dbReference>